<dbReference type="Pfam" id="PF08264">
    <property type="entry name" value="Anticodon_1"/>
    <property type="match status" value="1"/>
</dbReference>
<evidence type="ECO:0000256" key="1">
    <source>
        <dbReference type="ARBA" id="ARBA00004496"/>
    </source>
</evidence>
<dbReference type="GO" id="GO:0008270">
    <property type="term" value="F:zinc ion binding"/>
    <property type="evidence" value="ECO:0007669"/>
    <property type="project" value="UniProtKB-UniRule"/>
</dbReference>
<comment type="cofactor">
    <cofactor evidence="14">
        <name>Zn(2+)</name>
        <dbReference type="ChEBI" id="CHEBI:29105"/>
    </cofactor>
    <text evidence="14">Binds 1 zinc ion per subunit.</text>
</comment>
<dbReference type="FunFam" id="3.40.50.620:FF:000048">
    <property type="entry name" value="Isoleucine--tRNA ligase"/>
    <property type="match status" value="1"/>
</dbReference>
<dbReference type="Gene3D" id="3.90.740.10">
    <property type="entry name" value="Valyl/Leucyl/Isoleucyl-tRNA synthetase, editing domain"/>
    <property type="match status" value="1"/>
</dbReference>
<reference evidence="18 19" key="1">
    <citation type="submission" date="2009-10" db="EMBL/GenBank/DDBJ databases">
        <title>Complete sequence of Halothiobacillus neapolitanus c2.</title>
        <authorList>
            <consortium name="US DOE Joint Genome Institute"/>
            <person name="Lucas S."/>
            <person name="Copeland A."/>
            <person name="Lapidus A."/>
            <person name="Glavina del Rio T."/>
            <person name="Tice H."/>
            <person name="Bruce D."/>
            <person name="Goodwin L."/>
            <person name="Pitluck S."/>
            <person name="Davenport K."/>
            <person name="Brettin T."/>
            <person name="Detter J.C."/>
            <person name="Han C."/>
            <person name="Tapia R."/>
            <person name="Larimer F."/>
            <person name="Land M."/>
            <person name="Hauser L."/>
            <person name="Kyrpides N."/>
            <person name="Mikhailova N."/>
            <person name="Kerfeld C."/>
            <person name="Cannon G."/>
            <person name="Heinhort S."/>
        </authorList>
    </citation>
    <scope>NUCLEOTIDE SEQUENCE [LARGE SCALE GENOMIC DNA]</scope>
    <source>
        <strain evidence="19">ATCC 23641 / c2</strain>
    </source>
</reference>
<dbReference type="InterPro" id="IPR033708">
    <property type="entry name" value="Anticodon_Ile_BEm"/>
</dbReference>
<evidence type="ECO:0000259" key="15">
    <source>
        <dbReference type="Pfam" id="PF00133"/>
    </source>
</evidence>
<evidence type="ECO:0000256" key="5">
    <source>
        <dbReference type="ARBA" id="ARBA00022598"/>
    </source>
</evidence>
<dbReference type="GO" id="GO:0004822">
    <property type="term" value="F:isoleucine-tRNA ligase activity"/>
    <property type="evidence" value="ECO:0007669"/>
    <property type="project" value="UniProtKB-UniRule"/>
</dbReference>
<evidence type="ECO:0000256" key="6">
    <source>
        <dbReference type="ARBA" id="ARBA00022723"/>
    </source>
</evidence>
<feature type="domain" description="Zinc finger FPG/IleRS-type" evidence="16">
    <location>
        <begin position="947"/>
        <end position="973"/>
    </location>
</feature>
<feature type="short sequence motif" description="'HIGH' region" evidence="14">
    <location>
        <begin position="105"/>
        <end position="115"/>
    </location>
</feature>
<evidence type="ECO:0000256" key="9">
    <source>
        <dbReference type="ARBA" id="ARBA00022840"/>
    </source>
</evidence>
<dbReference type="SUPFAM" id="SSF47323">
    <property type="entry name" value="Anticodon-binding domain of a subclass of class I aminoacyl-tRNA synthetases"/>
    <property type="match status" value="1"/>
</dbReference>
<evidence type="ECO:0000259" key="17">
    <source>
        <dbReference type="Pfam" id="PF08264"/>
    </source>
</evidence>
<dbReference type="Pfam" id="PF06827">
    <property type="entry name" value="zf-FPG_IleRS"/>
    <property type="match status" value="1"/>
</dbReference>
<evidence type="ECO:0000259" key="16">
    <source>
        <dbReference type="Pfam" id="PF06827"/>
    </source>
</evidence>
<dbReference type="GO" id="GO:0006428">
    <property type="term" value="P:isoleucyl-tRNA aminoacylation"/>
    <property type="evidence" value="ECO:0007669"/>
    <property type="project" value="UniProtKB-UniRule"/>
</dbReference>
<organism evidence="18 19">
    <name type="scientific">Halothiobacillus neapolitanus (strain ATCC 23641 / DSM 15147 / CIP 104769 / NCIMB 8539 / c2)</name>
    <name type="common">Thiobacillus neapolitanus</name>
    <dbReference type="NCBI Taxonomy" id="555778"/>
    <lineage>
        <taxon>Bacteria</taxon>
        <taxon>Pseudomonadati</taxon>
        <taxon>Pseudomonadota</taxon>
        <taxon>Gammaproteobacteria</taxon>
        <taxon>Chromatiales</taxon>
        <taxon>Halothiobacillaceae</taxon>
        <taxon>Halothiobacillus</taxon>
    </lineage>
</organism>
<dbReference type="Gene3D" id="1.10.730.20">
    <property type="match status" value="1"/>
</dbReference>
<accession>D0KWE4</accession>
<dbReference type="GO" id="GO:0000049">
    <property type="term" value="F:tRNA binding"/>
    <property type="evidence" value="ECO:0007669"/>
    <property type="project" value="InterPro"/>
</dbReference>
<dbReference type="eggNOG" id="COG0060">
    <property type="taxonomic scope" value="Bacteria"/>
</dbReference>
<name>D0KWE4_HALNC</name>
<feature type="binding site" evidence="14">
    <location>
        <position position="971"/>
    </location>
    <ligand>
        <name>Zn(2+)</name>
        <dbReference type="ChEBI" id="CHEBI:29105"/>
    </ligand>
</feature>
<dbReference type="InterPro" id="IPR001412">
    <property type="entry name" value="aa-tRNA-synth_I_CS"/>
</dbReference>
<dbReference type="EMBL" id="CP001801">
    <property type="protein sequence ID" value="ACX97047.1"/>
    <property type="molecule type" value="Genomic_DNA"/>
</dbReference>
<proteinExistence type="inferred from homology"/>
<evidence type="ECO:0000256" key="11">
    <source>
        <dbReference type="ARBA" id="ARBA00023146"/>
    </source>
</evidence>
<evidence type="ECO:0000256" key="4">
    <source>
        <dbReference type="ARBA" id="ARBA00022490"/>
    </source>
</evidence>
<keyword evidence="19" id="KW-1185">Reference proteome</keyword>
<evidence type="ECO:0000256" key="12">
    <source>
        <dbReference type="ARBA" id="ARBA00025217"/>
    </source>
</evidence>
<evidence type="ECO:0000256" key="8">
    <source>
        <dbReference type="ARBA" id="ARBA00022833"/>
    </source>
</evidence>
<dbReference type="InterPro" id="IPR002301">
    <property type="entry name" value="Ile-tRNA-ligase"/>
</dbReference>
<dbReference type="InterPro" id="IPR050081">
    <property type="entry name" value="Ile-tRNA_ligase"/>
</dbReference>
<keyword evidence="7 14" id="KW-0547">Nucleotide-binding</keyword>
<keyword evidence="9 14" id="KW-0067">ATP-binding</keyword>
<dbReference type="KEGG" id="hna:Hneap_2232"/>
<dbReference type="FunFam" id="1.10.730.20:FF:000001">
    <property type="entry name" value="Isoleucine--tRNA ligase"/>
    <property type="match status" value="1"/>
</dbReference>
<comment type="domain">
    <text evidence="14">IleRS has two distinct active sites: one for aminoacylation and one for editing. The misactivated valine is translocated from the active site to the editing site, which sterically excludes the correctly activated isoleucine. The single editing site contains two valyl binding pockets, one specific for each substrate (Val-AMP or Val-tRNA(Ile)).</text>
</comment>
<evidence type="ECO:0000313" key="18">
    <source>
        <dbReference type="EMBL" id="ACX97047.1"/>
    </source>
</evidence>
<dbReference type="CDD" id="cd00818">
    <property type="entry name" value="IleRS_core"/>
    <property type="match status" value="1"/>
</dbReference>
<dbReference type="PANTHER" id="PTHR42765">
    <property type="entry name" value="SOLEUCYL-TRNA SYNTHETASE"/>
    <property type="match status" value="1"/>
</dbReference>
<dbReference type="InterPro" id="IPR010663">
    <property type="entry name" value="Znf_FPG/IleRS"/>
</dbReference>
<dbReference type="InterPro" id="IPR014729">
    <property type="entry name" value="Rossmann-like_a/b/a_fold"/>
</dbReference>
<evidence type="ECO:0000256" key="13">
    <source>
        <dbReference type="ARBA" id="ARBA00048359"/>
    </source>
</evidence>
<keyword evidence="5 14" id="KW-0436">Ligase</keyword>
<dbReference type="GO" id="GO:0005829">
    <property type="term" value="C:cytosol"/>
    <property type="evidence" value="ECO:0007669"/>
    <property type="project" value="TreeGrafter"/>
</dbReference>
<dbReference type="InterPro" id="IPR023585">
    <property type="entry name" value="Ile-tRNA-ligase_type1"/>
</dbReference>
<dbReference type="FunFam" id="3.40.50.620:FF:000042">
    <property type="entry name" value="Isoleucine--tRNA ligase"/>
    <property type="match status" value="1"/>
</dbReference>
<dbReference type="EC" id="6.1.1.5" evidence="14"/>
<evidence type="ECO:0000256" key="7">
    <source>
        <dbReference type="ARBA" id="ARBA00022741"/>
    </source>
</evidence>
<dbReference type="GO" id="GO:0005524">
    <property type="term" value="F:ATP binding"/>
    <property type="evidence" value="ECO:0007669"/>
    <property type="project" value="UniProtKB-UniRule"/>
</dbReference>
<feature type="short sequence motif" description="'KMSKS' region" evidence="14">
    <location>
        <begin position="646"/>
        <end position="650"/>
    </location>
</feature>
<feature type="domain" description="Methionyl/Valyl/Leucyl/Isoleucyl-tRNA synthetase anticodon-binding" evidence="17">
    <location>
        <begin position="729"/>
        <end position="886"/>
    </location>
</feature>
<dbReference type="CDD" id="cd07960">
    <property type="entry name" value="Anticodon_Ia_Ile_BEm"/>
    <property type="match status" value="1"/>
</dbReference>
<dbReference type="GO" id="GO:0002161">
    <property type="term" value="F:aminoacyl-tRNA deacylase activity"/>
    <property type="evidence" value="ECO:0007669"/>
    <property type="project" value="InterPro"/>
</dbReference>
<feature type="binding site" evidence="14">
    <location>
        <position position="649"/>
    </location>
    <ligand>
        <name>ATP</name>
        <dbReference type="ChEBI" id="CHEBI:30616"/>
    </ligand>
</feature>
<evidence type="ECO:0000256" key="2">
    <source>
        <dbReference type="ARBA" id="ARBA00006887"/>
    </source>
</evidence>
<dbReference type="STRING" id="555778.Hneap_2232"/>
<feature type="binding site" evidence="14">
    <location>
        <position position="951"/>
    </location>
    <ligand>
        <name>Zn(2+)</name>
        <dbReference type="ChEBI" id="CHEBI:29105"/>
    </ligand>
</feature>
<dbReference type="PROSITE" id="PS00178">
    <property type="entry name" value="AA_TRNA_LIGASE_I"/>
    <property type="match status" value="1"/>
</dbReference>
<dbReference type="InterPro" id="IPR009008">
    <property type="entry name" value="Val/Leu/Ile-tRNA-synth_edit"/>
</dbReference>
<feature type="domain" description="Aminoacyl-tRNA synthetase class Ia" evidence="15">
    <location>
        <begin position="75"/>
        <end position="684"/>
    </location>
</feature>
<evidence type="ECO:0000313" key="19">
    <source>
        <dbReference type="Proteomes" id="UP000009102"/>
    </source>
</evidence>
<gene>
    <name evidence="14" type="primary">ileS</name>
    <name evidence="18" type="ordered locus">Hneap_2232</name>
</gene>
<feature type="binding site" evidence="14">
    <location>
        <position position="948"/>
    </location>
    <ligand>
        <name>Zn(2+)</name>
        <dbReference type="ChEBI" id="CHEBI:29105"/>
    </ligand>
</feature>
<keyword evidence="6 14" id="KW-0479">Metal-binding</keyword>
<dbReference type="NCBIfam" id="TIGR00392">
    <property type="entry name" value="ileS"/>
    <property type="match status" value="1"/>
</dbReference>
<dbReference type="SUPFAM" id="SSF52374">
    <property type="entry name" value="Nucleotidylyl transferase"/>
    <property type="match status" value="1"/>
</dbReference>
<evidence type="ECO:0000256" key="3">
    <source>
        <dbReference type="ARBA" id="ARBA00011245"/>
    </source>
</evidence>
<dbReference type="HAMAP" id="MF_02002">
    <property type="entry name" value="Ile_tRNA_synth_type1"/>
    <property type="match status" value="1"/>
</dbReference>
<dbReference type="Pfam" id="PF00133">
    <property type="entry name" value="tRNA-synt_1"/>
    <property type="match status" value="1"/>
</dbReference>
<sequence length="985" mass="108751">MQGRPSAGLCRSGSIESAAALPQTAAGRSTLATIRSIFSIFSFGDLSVTDYKSTLNLPDTPFPMRGNLPQREPERLAKWQQLELYRAIRAVSAGRPKFVLHDGPPYANGDIHIGHAVNKVLKDMIVKSKQLAGFDAPYVPGWDCHGLPIELMVEREHGKPGAKLSAQEFRAACRVYAQSQIDRQMADFIRLGVIGDWANPYKTMDFATEADIVRALAGIIENGHLHRGEKPVHWCVDCGSALAEAEVEYQDKKSDQIDVAFAAVDSAAVHRAFGIDSSAPVSVVIWTTTPWTLPANQAVAINPELDYALIELSDGRRIILAEDLRVPALARMKLEGTVLGTTPGAELEGLHLQHPFLNRQVLLILGDHVTTDAGTGAVHTAPAHGEDDFKVGQRYGLPVDNPVDGSGHFLPNTPLVGGLNLKDGGAKILEIIQESGALLAHSRFTHSYPHCWRHKTPLIFRATGQWFISMEQNELREQAMAAIKNVRFVPEWGEARIAGMIENRPDWCISRQRTWGVPIALFVDKQTGEPHPETPRLMRAVADRIEQTGIDAWFSLDPKEILGADADRYEKVTDTLDVWFDSGVTHATVLDRRPELTWPADLYLEGSDQHRGWFQSSLLTGVALKGAAPYRGVLTHGFTVDAQGRKMSKSLGNVVAPQKVIDKMGADVLRLWVASTDFSGEMTVSDEILQRAGDAYRRIRNTARYLLANINDFDPNTDCVANEDLLPLDAWLLDHAAGLHQAVLADFETYDFHSLVTRVHHFCSIELGAFYLDIVKDRIYTGQKNAPMRRSAQTVMWRVIEALTRWMAPITSFTADELWAHLPALAEPRAPSVFLATHTDDLAAVLDDTQRAFWAKLIDLRDVVNRYAEAARNEKIIKANLSAKVTLFVDDALADFLKPIRDELRFVLIVSELEVLPLANAPTTATVETLPSGEKMAVQIAASEAPKCERCWHLQPDVGSHAAHPTLCGRCIENVDGAGEARVWA</sequence>
<dbReference type="HOGENOM" id="CLU_001493_7_0_6"/>
<dbReference type="PANTHER" id="PTHR42765:SF1">
    <property type="entry name" value="ISOLEUCINE--TRNA LIGASE, MITOCHONDRIAL"/>
    <property type="match status" value="1"/>
</dbReference>
<dbReference type="Gene3D" id="3.40.50.620">
    <property type="entry name" value="HUPs"/>
    <property type="match status" value="2"/>
</dbReference>
<keyword evidence="4 14" id="KW-0963">Cytoplasm</keyword>
<dbReference type="AlphaFoldDB" id="D0KWE4"/>
<dbReference type="InterPro" id="IPR002300">
    <property type="entry name" value="aa-tRNA-synth_Ia"/>
</dbReference>
<feature type="binding site" evidence="14">
    <location>
        <position position="968"/>
    </location>
    <ligand>
        <name>Zn(2+)</name>
        <dbReference type="ChEBI" id="CHEBI:29105"/>
    </ligand>
</feature>
<dbReference type="Proteomes" id="UP000009102">
    <property type="component" value="Chromosome"/>
</dbReference>
<keyword evidence="10 14" id="KW-0648">Protein biosynthesis</keyword>
<feature type="binding site" evidence="14">
    <location>
        <position position="605"/>
    </location>
    <ligand>
        <name>L-isoleucyl-5'-AMP</name>
        <dbReference type="ChEBI" id="CHEBI:178002"/>
    </ligand>
</feature>
<evidence type="ECO:0000256" key="14">
    <source>
        <dbReference type="HAMAP-Rule" id="MF_02002"/>
    </source>
</evidence>
<comment type="function">
    <text evidence="12 14">Catalyzes the attachment of isoleucine to tRNA(Ile). As IleRS can inadvertently accommodate and process structurally similar amino acids such as valine, to avoid such errors it has two additional distinct tRNA(Ile)-dependent editing activities. One activity is designated as 'pretransfer' editing and involves the hydrolysis of activated Val-AMP. The other activity is designated 'posttransfer' editing and involves deacylation of mischarged Val-tRNA(Ile).</text>
</comment>
<protein>
    <recommendedName>
        <fullName evidence="14">Isoleucine--tRNA ligase</fullName>
        <ecNumber evidence="14">6.1.1.5</ecNumber>
    </recommendedName>
    <alternativeName>
        <fullName evidence="14">Isoleucyl-tRNA synthetase</fullName>
        <shortName evidence="14">IleRS</shortName>
    </alternativeName>
</protein>
<comment type="subcellular location">
    <subcellularLocation>
        <location evidence="1 14">Cytoplasm</location>
    </subcellularLocation>
</comment>
<dbReference type="InterPro" id="IPR013155">
    <property type="entry name" value="M/V/L/I-tRNA-synth_anticd-bd"/>
</dbReference>
<comment type="subunit">
    <text evidence="3 14">Monomer.</text>
</comment>
<comment type="catalytic activity">
    <reaction evidence="13 14">
        <text>tRNA(Ile) + L-isoleucine + ATP = L-isoleucyl-tRNA(Ile) + AMP + diphosphate</text>
        <dbReference type="Rhea" id="RHEA:11060"/>
        <dbReference type="Rhea" id="RHEA-COMP:9666"/>
        <dbReference type="Rhea" id="RHEA-COMP:9695"/>
        <dbReference type="ChEBI" id="CHEBI:30616"/>
        <dbReference type="ChEBI" id="CHEBI:33019"/>
        <dbReference type="ChEBI" id="CHEBI:58045"/>
        <dbReference type="ChEBI" id="CHEBI:78442"/>
        <dbReference type="ChEBI" id="CHEBI:78528"/>
        <dbReference type="ChEBI" id="CHEBI:456215"/>
        <dbReference type="EC" id="6.1.1.5"/>
    </reaction>
</comment>
<dbReference type="PRINTS" id="PR00984">
    <property type="entry name" value="TRNASYNTHILE"/>
</dbReference>
<dbReference type="SUPFAM" id="SSF50677">
    <property type="entry name" value="ValRS/IleRS/LeuRS editing domain"/>
    <property type="match status" value="1"/>
</dbReference>
<keyword evidence="8 14" id="KW-0862">Zinc</keyword>
<keyword evidence="11 14" id="KW-0030">Aminoacyl-tRNA synthetase</keyword>
<evidence type="ECO:0000256" key="10">
    <source>
        <dbReference type="ARBA" id="ARBA00022917"/>
    </source>
</evidence>
<dbReference type="InterPro" id="IPR009080">
    <property type="entry name" value="tRNAsynth_Ia_anticodon-bd"/>
</dbReference>
<comment type="similarity">
    <text evidence="2 14">Belongs to the class-I aminoacyl-tRNA synthetase family. IleS type 1 subfamily.</text>
</comment>